<dbReference type="AlphaFoldDB" id="A0A4Y2V8Y1"/>
<name>A0A4Y2V8Y1_ARAVE</name>
<evidence type="ECO:0000313" key="1">
    <source>
        <dbReference type="EMBL" id="GBO20982.1"/>
    </source>
</evidence>
<sequence>MRIRDRFPNFLFSLSAVEIMFSAFQLPSLESKAEPTIFLIPVLRKGRSSEDHPFRSNGVPLSAISFVDHLGPFRSGPSFKNANRLVCTEPTRRTVGLPGRTGPPLCIAWKGASSTLSGHSEQFVAKQHIGLPVFE</sequence>
<reference evidence="1 2" key="1">
    <citation type="journal article" date="2019" name="Sci. Rep.">
        <title>Orb-weaving spider Araneus ventricosus genome elucidates the spidroin gene catalogue.</title>
        <authorList>
            <person name="Kono N."/>
            <person name="Nakamura H."/>
            <person name="Ohtoshi R."/>
            <person name="Moran D.A.P."/>
            <person name="Shinohara A."/>
            <person name="Yoshida Y."/>
            <person name="Fujiwara M."/>
            <person name="Mori M."/>
            <person name="Tomita M."/>
            <person name="Arakawa K."/>
        </authorList>
    </citation>
    <scope>NUCLEOTIDE SEQUENCE [LARGE SCALE GENOMIC DNA]</scope>
</reference>
<keyword evidence="2" id="KW-1185">Reference proteome</keyword>
<proteinExistence type="predicted"/>
<gene>
    <name evidence="1" type="ORF">AVEN_261291_1</name>
</gene>
<dbReference type="EMBL" id="BGPR01044249">
    <property type="protein sequence ID" value="GBO20982.1"/>
    <property type="molecule type" value="Genomic_DNA"/>
</dbReference>
<accession>A0A4Y2V8Y1</accession>
<protein>
    <submittedName>
        <fullName evidence="1">Uncharacterized protein</fullName>
    </submittedName>
</protein>
<organism evidence="1 2">
    <name type="scientific">Araneus ventricosus</name>
    <name type="common">Orbweaver spider</name>
    <name type="synonym">Epeira ventricosa</name>
    <dbReference type="NCBI Taxonomy" id="182803"/>
    <lineage>
        <taxon>Eukaryota</taxon>
        <taxon>Metazoa</taxon>
        <taxon>Ecdysozoa</taxon>
        <taxon>Arthropoda</taxon>
        <taxon>Chelicerata</taxon>
        <taxon>Arachnida</taxon>
        <taxon>Araneae</taxon>
        <taxon>Araneomorphae</taxon>
        <taxon>Entelegynae</taxon>
        <taxon>Araneoidea</taxon>
        <taxon>Araneidae</taxon>
        <taxon>Araneus</taxon>
    </lineage>
</organism>
<evidence type="ECO:0000313" key="2">
    <source>
        <dbReference type="Proteomes" id="UP000499080"/>
    </source>
</evidence>
<dbReference type="Proteomes" id="UP000499080">
    <property type="component" value="Unassembled WGS sequence"/>
</dbReference>
<comment type="caution">
    <text evidence="1">The sequence shown here is derived from an EMBL/GenBank/DDBJ whole genome shotgun (WGS) entry which is preliminary data.</text>
</comment>